<reference evidence="2" key="1">
    <citation type="journal article" date="2017" name="J. Phycol.">
        <title>Analysis of chloroplast genomes and a supermatrix inform reclassification of the Rhodomelaceae (Rhodophyta).</title>
        <authorList>
            <person name="Diaz-Tapia P."/>
            <person name="Maggs C.A."/>
            <person name="West J.A."/>
            <person name="Verbruggen H."/>
        </authorList>
    </citation>
    <scope>NUCLEOTIDE SEQUENCE</scope>
    <source>
        <strain evidence="2">JW3660</strain>
    </source>
</reference>
<evidence type="ECO:0000256" key="1">
    <source>
        <dbReference type="SAM" id="SignalP"/>
    </source>
</evidence>
<evidence type="ECO:0000313" key="2">
    <source>
        <dbReference type="EMBL" id="ARW61752.1"/>
    </source>
</evidence>
<keyword evidence="2" id="KW-0934">Plastid</keyword>
<name>A0A1Z1M775_BOSMO</name>
<gene>
    <name evidence="2" type="primary">orf39</name>
</gene>
<feature type="chain" id="PRO_5013187388" evidence="1">
    <location>
        <begin position="16"/>
        <end position="39"/>
    </location>
</feature>
<dbReference type="RefSeq" id="YP_009393190.1">
    <property type="nucleotide sequence ID" value="NC_035266.1"/>
</dbReference>
<organism evidence="2">
    <name type="scientific">Bostrychia moritziana</name>
    <name type="common">Red alga</name>
    <name type="synonym">Polysiphonia moritziana</name>
    <dbReference type="NCBI Taxonomy" id="103713"/>
    <lineage>
        <taxon>Eukaryota</taxon>
        <taxon>Rhodophyta</taxon>
        <taxon>Florideophyceae</taxon>
        <taxon>Rhodymeniophycidae</taxon>
        <taxon>Ceramiales</taxon>
        <taxon>Rhodomelaceae</taxon>
        <taxon>Bostrychia</taxon>
    </lineage>
</organism>
<dbReference type="EMBL" id="MF101419">
    <property type="protein sequence ID" value="ARW61752.1"/>
    <property type="molecule type" value="Genomic_DNA"/>
</dbReference>
<sequence length="39" mass="4439">MASIYLLAFSMEVLAYDSYISSQQATNYYAKKVSLNKLL</sequence>
<accession>A0A1Z1M775</accession>
<dbReference type="AlphaFoldDB" id="A0A1Z1M775"/>
<feature type="signal peptide" evidence="1">
    <location>
        <begin position="1"/>
        <end position="15"/>
    </location>
</feature>
<keyword evidence="2" id="KW-0150">Chloroplast</keyword>
<dbReference type="GeneID" id="33354843"/>
<geneLocation type="chloroplast" evidence="2"/>
<protein>
    <submittedName>
        <fullName evidence="2">Uncharacterized protein</fullName>
    </submittedName>
</protein>
<proteinExistence type="predicted"/>
<keyword evidence="1" id="KW-0732">Signal</keyword>